<dbReference type="RefSeq" id="WP_078695879.1">
    <property type="nucleotide sequence ID" value="NZ_FUYH01000005.1"/>
</dbReference>
<accession>A0A1T4X0V1</accession>
<organism evidence="1 2">
    <name type="scientific">Caloramator quimbayensis</name>
    <dbReference type="NCBI Taxonomy" id="1147123"/>
    <lineage>
        <taxon>Bacteria</taxon>
        <taxon>Bacillati</taxon>
        <taxon>Bacillota</taxon>
        <taxon>Clostridia</taxon>
        <taxon>Eubacteriales</taxon>
        <taxon>Clostridiaceae</taxon>
        <taxon>Caloramator</taxon>
    </lineage>
</organism>
<evidence type="ECO:0000313" key="2">
    <source>
        <dbReference type="Proteomes" id="UP000190105"/>
    </source>
</evidence>
<name>A0A1T4X0V1_9CLOT</name>
<gene>
    <name evidence="1" type="ORF">SAMN05443428_10556</name>
</gene>
<protein>
    <submittedName>
        <fullName evidence="1">Uncharacterized protein</fullName>
    </submittedName>
</protein>
<keyword evidence="2" id="KW-1185">Reference proteome</keyword>
<dbReference type="Proteomes" id="UP000190105">
    <property type="component" value="Unassembled WGS sequence"/>
</dbReference>
<sequence>MSFKETLAKKYAEAYMKKYGDRLAQVQGHVLSVKVSTKTILWIYHILKVDILVRPERSKFIVRTQYTKKQWFKKPEFMQLSQGNLVIIQGVKGKKGKENSETIQVLNIMNLTTKKDLIPIDHDKIKKVQQKQIIR</sequence>
<evidence type="ECO:0000313" key="1">
    <source>
        <dbReference type="EMBL" id="SKA83222.1"/>
    </source>
</evidence>
<dbReference type="EMBL" id="FUYH01000005">
    <property type="protein sequence ID" value="SKA83222.1"/>
    <property type="molecule type" value="Genomic_DNA"/>
</dbReference>
<reference evidence="2" key="1">
    <citation type="submission" date="2017-02" db="EMBL/GenBank/DDBJ databases">
        <authorList>
            <person name="Varghese N."/>
            <person name="Submissions S."/>
        </authorList>
    </citation>
    <scope>NUCLEOTIDE SEQUENCE [LARGE SCALE GENOMIC DNA]</scope>
    <source>
        <strain evidence="2">USBA 833</strain>
    </source>
</reference>
<proteinExistence type="predicted"/>
<dbReference type="OrthoDB" id="1904661at2"/>
<dbReference type="AlphaFoldDB" id="A0A1T4X0V1"/>